<dbReference type="OrthoDB" id="5984008at2759"/>
<dbReference type="GO" id="GO:0015276">
    <property type="term" value="F:ligand-gated monoatomic ion channel activity"/>
    <property type="evidence" value="ECO:0007669"/>
    <property type="project" value="InterPro"/>
</dbReference>
<dbReference type="SMART" id="SM00918">
    <property type="entry name" value="Lig_chan-Glu_bd"/>
    <property type="match status" value="1"/>
</dbReference>
<feature type="domain" description="Ionotropic glutamate receptor L-glutamate and glycine-binding" evidence="11">
    <location>
        <begin position="103"/>
        <end position="165"/>
    </location>
</feature>
<keyword evidence="5" id="KW-0406">Ion transport</keyword>
<evidence type="ECO:0000256" key="2">
    <source>
        <dbReference type="ARBA" id="ARBA00022448"/>
    </source>
</evidence>
<evidence type="ECO:0000256" key="6">
    <source>
        <dbReference type="ARBA" id="ARBA00023136"/>
    </source>
</evidence>
<evidence type="ECO:0000256" key="3">
    <source>
        <dbReference type="ARBA" id="ARBA00022692"/>
    </source>
</evidence>
<proteinExistence type="predicted"/>
<evidence type="ECO:0000256" key="4">
    <source>
        <dbReference type="ARBA" id="ARBA00022989"/>
    </source>
</evidence>
<dbReference type="InterPro" id="IPR001828">
    <property type="entry name" value="ANF_lig-bd_rcpt"/>
</dbReference>
<organism evidence="12 13">
    <name type="scientific">Bagarius yarrelli</name>
    <name type="common">Goonch</name>
    <name type="synonym">Bagrus yarrelli</name>
    <dbReference type="NCBI Taxonomy" id="175774"/>
    <lineage>
        <taxon>Eukaryota</taxon>
        <taxon>Metazoa</taxon>
        <taxon>Chordata</taxon>
        <taxon>Craniata</taxon>
        <taxon>Vertebrata</taxon>
        <taxon>Euteleostomi</taxon>
        <taxon>Actinopterygii</taxon>
        <taxon>Neopterygii</taxon>
        <taxon>Teleostei</taxon>
        <taxon>Ostariophysi</taxon>
        <taxon>Siluriformes</taxon>
        <taxon>Sisoridae</taxon>
        <taxon>Sisorinae</taxon>
        <taxon>Bagarius</taxon>
    </lineage>
</organism>
<evidence type="ECO:0000256" key="8">
    <source>
        <dbReference type="ARBA" id="ARBA00023180"/>
    </source>
</evidence>
<evidence type="ECO:0000313" key="13">
    <source>
        <dbReference type="Proteomes" id="UP000319801"/>
    </source>
</evidence>
<dbReference type="Proteomes" id="UP000319801">
    <property type="component" value="Unassembled WGS sequence"/>
</dbReference>
<keyword evidence="13" id="KW-1185">Reference proteome</keyword>
<protein>
    <submittedName>
        <fullName evidence="12">Glutamate receptor ionotropic, delta-1</fullName>
    </submittedName>
</protein>
<keyword evidence="8" id="KW-0325">Glycoprotein</keyword>
<keyword evidence="6" id="KW-0472">Membrane</keyword>
<evidence type="ECO:0000256" key="10">
    <source>
        <dbReference type="ARBA" id="ARBA00023303"/>
    </source>
</evidence>
<evidence type="ECO:0000256" key="1">
    <source>
        <dbReference type="ARBA" id="ARBA00004141"/>
    </source>
</evidence>
<accession>A0A556VVB4</accession>
<name>A0A556VVB4_BAGYA</name>
<evidence type="ECO:0000256" key="7">
    <source>
        <dbReference type="ARBA" id="ARBA00023170"/>
    </source>
</evidence>
<evidence type="ECO:0000313" key="12">
    <source>
        <dbReference type="EMBL" id="TTV58699.1"/>
    </source>
</evidence>
<evidence type="ECO:0000256" key="9">
    <source>
        <dbReference type="ARBA" id="ARBA00023286"/>
    </source>
</evidence>
<keyword evidence="3" id="KW-0812">Transmembrane</keyword>
<keyword evidence="7 12" id="KW-0675">Receptor</keyword>
<keyword evidence="4" id="KW-1133">Transmembrane helix</keyword>
<keyword evidence="9" id="KW-1071">Ligand-gated ion channel</keyword>
<dbReference type="Pfam" id="PF10613">
    <property type="entry name" value="Lig_chan-Glu_bd"/>
    <property type="match status" value="1"/>
</dbReference>
<evidence type="ECO:0000259" key="11">
    <source>
        <dbReference type="SMART" id="SM00918"/>
    </source>
</evidence>
<dbReference type="SUPFAM" id="SSF53850">
    <property type="entry name" value="Periplasmic binding protein-like II"/>
    <property type="match status" value="1"/>
</dbReference>
<dbReference type="GO" id="GO:0016020">
    <property type="term" value="C:membrane"/>
    <property type="evidence" value="ECO:0007669"/>
    <property type="project" value="UniProtKB-SubCell"/>
</dbReference>
<dbReference type="FunFam" id="3.40.190.10:FF:000024">
    <property type="entry name" value="Glutamate receptor, ionotropic, delta 1"/>
    <property type="match status" value="1"/>
</dbReference>
<evidence type="ECO:0000256" key="5">
    <source>
        <dbReference type="ARBA" id="ARBA00023065"/>
    </source>
</evidence>
<keyword evidence="10" id="KW-0407">Ion channel</keyword>
<reference evidence="12 13" key="1">
    <citation type="journal article" date="2019" name="Genome Biol. Evol.">
        <title>Whole-Genome Sequencing of the Giant Devil Catfish, Bagarius yarrelli.</title>
        <authorList>
            <person name="Jiang W."/>
            <person name="Lv Y."/>
            <person name="Cheng L."/>
            <person name="Yang K."/>
            <person name="Chao B."/>
            <person name="Wang X."/>
            <person name="Li Y."/>
            <person name="Pan X."/>
            <person name="You X."/>
            <person name="Zhang Y."/>
            <person name="Yang J."/>
            <person name="Li J."/>
            <person name="Zhang X."/>
            <person name="Liu S."/>
            <person name="Sun C."/>
            <person name="Yang J."/>
            <person name="Shi Q."/>
        </authorList>
    </citation>
    <scope>NUCLEOTIDE SEQUENCE [LARGE SCALE GENOMIC DNA]</scope>
    <source>
        <strain evidence="12">JWS20170419001</strain>
        <tissue evidence="12">Muscle</tissue>
    </source>
</reference>
<gene>
    <name evidence="12" type="ORF">Baya_16405</name>
</gene>
<dbReference type="Gene3D" id="3.40.50.2300">
    <property type="match status" value="1"/>
</dbReference>
<comment type="caution">
    <text evidence="12">The sequence shown here is derived from an EMBL/GenBank/DDBJ whole genome shotgun (WGS) entry which is preliminary data.</text>
</comment>
<keyword evidence="2" id="KW-0813">Transport</keyword>
<dbReference type="AlphaFoldDB" id="A0A556VVB4"/>
<dbReference type="InterPro" id="IPR019594">
    <property type="entry name" value="Glu/Gly-bd"/>
</dbReference>
<dbReference type="EMBL" id="VCAZ01000297">
    <property type="protein sequence ID" value="TTV58699.1"/>
    <property type="molecule type" value="Genomic_DNA"/>
</dbReference>
<dbReference type="Pfam" id="PF01094">
    <property type="entry name" value="ANF_receptor"/>
    <property type="match status" value="1"/>
</dbReference>
<sequence>MASLSCMRKSTKPWNGGWSMLDTIQKGRISGLTGLMDFRSNGANSYAQFEILGTAYSETFGKDVKRLAVWDSFRGMNGSLKESKVDSGMQGVLLRVATLLEEPFVMAAESMLGQPKRYKGFSIDVLDALAKTLDFKYEIYQVADGKYGSPQANGSWDGLIGELTNKAIKS</sequence>
<comment type="subcellular location">
    <subcellularLocation>
        <location evidence="1">Membrane</location>
        <topology evidence="1">Multi-pass membrane protein</topology>
    </subcellularLocation>
</comment>
<dbReference type="Gene3D" id="3.40.190.10">
    <property type="entry name" value="Periplasmic binding protein-like II"/>
    <property type="match status" value="1"/>
</dbReference>